<dbReference type="GO" id="GO:0005739">
    <property type="term" value="C:mitochondrion"/>
    <property type="evidence" value="ECO:0007669"/>
    <property type="project" value="TreeGrafter"/>
</dbReference>
<dbReference type="Gene3D" id="3.50.50.60">
    <property type="entry name" value="FAD/NAD(P)-binding domain"/>
    <property type="match status" value="1"/>
</dbReference>
<dbReference type="SUPFAM" id="SSF51905">
    <property type="entry name" value="FAD/NAD(P)-binding domain"/>
    <property type="match status" value="1"/>
</dbReference>
<evidence type="ECO:0000313" key="4">
    <source>
        <dbReference type="EMBL" id="KAA3483279.1"/>
    </source>
</evidence>
<dbReference type="Proteomes" id="UP000325315">
    <property type="component" value="Unassembled WGS sequence"/>
</dbReference>
<dbReference type="Gene3D" id="3.40.30.120">
    <property type="match status" value="2"/>
</dbReference>
<keyword evidence="5" id="KW-1185">Reference proteome</keyword>
<dbReference type="EMBL" id="SMMG02000002">
    <property type="protein sequence ID" value="KAA3483279.1"/>
    <property type="molecule type" value="Genomic_DNA"/>
</dbReference>
<dbReference type="Pfam" id="PF01494">
    <property type="entry name" value="FAD_binding_3"/>
    <property type="match status" value="1"/>
</dbReference>
<sequence>MDSAGMNTGIQDAHNLAWKIASLLNGVAPTSILATYETERKPIAVFNTALSVQNFRAAMAVPATLGLDPTVANSVHQVINKGFGSILPSGMQKAILDGIFSIGRSQLSEFILNENNPLGSSRLAKLRHIFEEGKSLQLQFPAEDLGFRYLEGALVPDSDDVVPAPELPTGRRRDYVPCADPGSRLPHMNVKVLSIFPSEETISTLDPVSENKVEFLLIIAPMEESYNLAQAALNDTSCCNFETISTLDLVSENKVEFLLIIAPMEESYNLAQAAFKVAEEYKVSTKVCILWPADTVTRVQPGSKAKLAPWKNYIDVTEVKRSLDSSSWWSTCQMTEQGAILVRPDEHIAWRSKSRVVGDLYSKMKIVFSTVLGFESMNS</sequence>
<accession>A0A5B6WN43</accession>
<dbReference type="PANTHER" id="PTHR43004">
    <property type="entry name" value="TRK SYSTEM POTASSIUM UPTAKE PROTEIN"/>
    <property type="match status" value="1"/>
</dbReference>
<name>A0A5B6WN43_9ROSI</name>
<evidence type="ECO:0000256" key="1">
    <source>
        <dbReference type="ARBA" id="ARBA00022630"/>
    </source>
</evidence>
<protein>
    <submittedName>
        <fullName evidence="4">2,4-dichlorophenol 6-monooxygenase-like</fullName>
    </submittedName>
</protein>
<reference evidence="5" key="1">
    <citation type="journal article" date="2019" name="Plant Biotechnol. J.">
        <title>Genome sequencing of the Australian wild diploid species Gossypium australe highlights disease resistance and delayed gland morphogenesis.</title>
        <authorList>
            <person name="Cai Y."/>
            <person name="Cai X."/>
            <person name="Wang Q."/>
            <person name="Wang P."/>
            <person name="Zhang Y."/>
            <person name="Cai C."/>
            <person name="Xu Y."/>
            <person name="Wang K."/>
            <person name="Zhou Z."/>
            <person name="Wang C."/>
            <person name="Geng S."/>
            <person name="Li B."/>
            <person name="Dong Q."/>
            <person name="Hou Y."/>
            <person name="Wang H."/>
            <person name="Ai P."/>
            <person name="Liu Z."/>
            <person name="Yi F."/>
            <person name="Sun M."/>
            <person name="An G."/>
            <person name="Cheng J."/>
            <person name="Zhang Y."/>
            <person name="Shi Q."/>
            <person name="Xie Y."/>
            <person name="Shi X."/>
            <person name="Chang Y."/>
            <person name="Huang F."/>
            <person name="Chen Y."/>
            <person name="Hong S."/>
            <person name="Mi L."/>
            <person name="Sun Q."/>
            <person name="Zhang L."/>
            <person name="Zhou B."/>
            <person name="Peng R."/>
            <person name="Zhang X."/>
            <person name="Liu F."/>
        </authorList>
    </citation>
    <scope>NUCLEOTIDE SEQUENCE [LARGE SCALE GENOMIC DNA]</scope>
    <source>
        <strain evidence="5">cv. PA1801</strain>
    </source>
</reference>
<dbReference type="GO" id="GO:0071949">
    <property type="term" value="F:FAD binding"/>
    <property type="evidence" value="ECO:0007669"/>
    <property type="project" value="InterPro"/>
</dbReference>
<dbReference type="GO" id="GO:0016709">
    <property type="term" value="F:oxidoreductase activity, acting on paired donors, with incorporation or reduction of molecular oxygen, NAD(P)H as one donor, and incorporation of one atom of oxygen"/>
    <property type="evidence" value="ECO:0007669"/>
    <property type="project" value="UniProtKB-ARBA"/>
</dbReference>
<comment type="caution">
    <text evidence="4">The sequence shown here is derived from an EMBL/GenBank/DDBJ whole genome shotgun (WGS) entry which is preliminary data.</text>
</comment>
<dbReference type="AlphaFoldDB" id="A0A5B6WN43"/>
<dbReference type="InterPro" id="IPR050641">
    <property type="entry name" value="RIFMO-like"/>
</dbReference>
<dbReference type="InterPro" id="IPR002938">
    <property type="entry name" value="FAD-bd"/>
</dbReference>
<proteinExistence type="predicted"/>
<evidence type="ECO:0000256" key="2">
    <source>
        <dbReference type="ARBA" id="ARBA00022827"/>
    </source>
</evidence>
<keyword evidence="2" id="KW-0274">FAD</keyword>
<organism evidence="4 5">
    <name type="scientific">Gossypium australe</name>
    <dbReference type="NCBI Taxonomy" id="47621"/>
    <lineage>
        <taxon>Eukaryota</taxon>
        <taxon>Viridiplantae</taxon>
        <taxon>Streptophyta</taxon>
        <taxon>Embryophyta</taxon>
        <taxon>Tracheophyta</taxon>
        <taxon>Spermatophyta</taxon>
        <taxon>Magnoliopsida</taxon>
        <taxon>eudicotyledons</taxon>
        <taxon>Gunneridae</taxon>
        <taxon>Pentapetalae</taxon>
        <taxon>rosids</taxon>
        <taxon>malvids</taxon>
        <taxon>Malvales</taxon>
        <taxon>Malvaceae</taxon>
        <taxon>Malvoideae</taxon>
        <taxon>Gossypium</taxon>
    </lineage>
</organism>
<keyword evidence="1" id="KW-0285">Flavoprotein</keyword>
<dbReference type="OrthoDB" id="1716816at2759"/>
<dbReference type="PANTHER" id="PTHR43004:SF6">
    <property type="entry name" value="FAD_NAD(P)-BINDING OXIDOREDUCTASE FAMILY PROTEIN"/>
    <property type="match status" value="1"/>
</dbReference>
<evidence type="ECO:0000313" key="5">
    <source>
        <dbReference type="Proteomes" id="UP000325315"/>
    </source>
</evidence>
<keyword evidence="4" id="KW-0560">Oxidoreductase</keyword>
<dbReference type="InterPro" id="IPR036188">
    <property type="entry name" value="FAD/NAD-bd_sf"/>
</dbReference>
<dbReference type="Pfam" id="PF21274">
    <property type="entry name" value="Rng_hyd_C"/>
    <property type="match status" value="1"/>
</dbReference>
<evidence type="ECO:0000259" key="3">
    <source>
        <dbReference type="Pfam" id="PF01494"/>
    </source>
</evidence>
<gene>
    <name evidence="4" type="ORF">EPI10_005465</name>
</gene>
<keyword evidence="4" id="KW-0503">Monooxygenase</keyword>
<dbReference type="GO" id="GO:0006744">
    <property type="term" value="P:ubiquinone biosynthetic process"/>
    <property type="evidence" value="ECO:0007669"/>
    <property type="project" value="TreeGrafter"/>
</dbReference>
<feature type="domain" description="FAD-binding" evidence="3">
    <location>
        <begin position="4"/>
        <end position="44"/>
    </location>
</feature>